<evidence type="ECO:0000256" key="4">
    <source>
        <dbReference type="ARBA" id="ARBA00022989"/>
    </source>
</evidence>
<comment type="caution">
    <text evidence="9">The sequence shown here is derived from an EMBL/GenBank/DDBJ whole genome shotgun (WGS) entry which is preliminary data.</text>
</comment>
<gene>
    <name evidence="9" type="ORF">ACJMK2_042130</name>
</gene>
<keyword evidence="4 7" id="KW-1133">Transmembrane helix</keyword>
<dbReference type="GO" id="GO:0019706">
    <property type="term" value="F:protein-cysteine S-palmitoyltransferase activity"/>
    <property type="evidence" value="ECO:0007669"/>
    <property type="project" value="UniProtKB-EC"/>
</dbReference>
<keyword evidence="2 7" id="KW-0808">Transferase</keyword>
<feature type="transmembrane region" description="Helical" evidence="7">
    <location>
        <begin position="238"/>
        <end position="259"/>
    </location>
</feature>
<dbReference type="EC" id="2.3.1.225" evidence="7"/>
<evidence type="ECO:0000256" key="2">
    <source>
        <dbReference type="ARBA" id="ARBA00022679"/>
    </source>
</evidence>
<comment type="domain">
    <text evidence="7">The DHHC domain is required for palmitoyltransferase activity.</text>
</comment>
<evidence type="ECO:0000313" key="10">
    <source>
        <dbReference type="Proteomes" id="UP001634394"/>
    </source>
</evidence>
<feature type="transmembrane region" description="Helical" evidence="7">
    <location>
        <begin position="106"/>
        <end position="123"/>
    </location>
</feature>
<protein>
    <recommendedName>
        <fullName evidence="7">Palmitoyltransferase</fullName>
        <ecNumber evidence="7">2.3.1.225</ecNumber>
    </recommendedName>
</protein>
<dbReference type="InterPro" id="IPR001594">
    <property type="entry name" value="Palmitoyltrfase_DHHC"/>
</dbReference>
<evidence type="ECO:0000313" key="9">
    <source>
        <dbReference type="EMBL" id="KAL3869449.1"/>
    </source>
</evidence>
<comment type="catalytic activity">
    <reaction evidence="7">
        <text>L-cysteinyl-[protein] + hexadecanoyl-CoA = S-hexadecanoyl-L-cysteinyl-[protein] + CoA</text>
        <dbReference type="Rhea" id="RHEA:36683"/>
        <dbReference type="Rhea" id="RHEA-COMP:10131"/>
        <dbReference type="Rhea" id="RHEA-COMP:11032"/>
        <dbReference type="ChEBI" id="CHEBI:29950"/>
        <dbReference type="ChEBI" id="CHEBI:57287"/>
        <dbReference type="ChEBI" id="CHEBI:57379"/>
        <dbReference type="ChEBI" id="CHEBI:74151"/>
        <dbReference type="EC" id="2.3.1.225"/>
    </reaction>
</comment>
<evidence type="ECO:0000259" key="8">
    <source>
        <dbReference type="Pfam" id="PF01529"/>
    </source>
</evidence>
<accession>A0ABD3W6E0</accession>
<dbReference type="Pfam" id="PF01529">
    <property type="entry name" value="DHHC"/>
    <property type="match status" value="1"/>
</dbReference>
<dbReference type="PROSITE" id="PS50216">
    <property type="entry name" value="DHHC"/>
    <property type="match status" value="1"/>
</dbReference>
<dbReference type="Proteomes" id="UP001634394">
    <property type="component" value="Unassembled WGS sequence"/>
</dbReference>
<keyword evidence="5 7" id="KW-0472">Membrane</keyword>
<evidence type="ECO:0000256" key="6">
    <source>
        <dbReference type="ARBA" id="ARBA00023315"/>
    </source>
</evidence>
<dbReference type="AlphaFoldDB" id="A0ABD3W6E0"/>
<dbReference type="InterPro" id="IPR039859">
    <property type="entry name" value="PFA4/ZDH16/20/ERF2-like"/>
</dbReference>
<comment type="similarity">
    <text evidence="7">Belongs to the DHHC palmitoyltransferase family.</text>
</comment>
<dbReference type="GO" id="GO:0016020">
    <property type="term" value="C:membrane"/>
    <property type="evidence" value="ECO:0007669"/>
    <property type="project" value="UniProtKB-SubCell"/>
</dbReference>
<dbReference type="EMBL" id="JBJQND010000008">
    <property type="protein sequence ID" value="KAL3869449.1"/>
    <property type="molecule type" value="Genomic_DNA"/>
</dbReference>
<evidence type="ECO:0000256" key="5">
    <source>
        <dbReference type="ARBA" id="ARBA00023136"/>
    </source>
</evidence>
<evidence type="ECO:0000256" key="7">
    <source>
        <dbReference type="RuleBase" id="RU079119"/>
    </source>
</evidence>
<keyword evidence="3 7" id="KW-0812">Transmembrane</keyword>
<reference evidence="9 10" key="1">
    <citation type="submission" date="2024-11" db="EMBL/GenBank/DDBJ databases">
        <title>Chromosome-level genome assembly of the freshwater bivalve Anodonta woodiana.</title>
        <authorList>
            <person name="Chen X."/>
        </authorList>
    </citation>
    <scope>NUCLEOTIDE SEQUENCE [LARGE SCALE GENOMIC DNA]</scope>
    <source>
        <strain evidence="9">MN2024</strain>
        <tissue evidence="9">Gills</tissue>
    </source>
</reference>
<organism evidence="9 10">
    <name type="scientific">Sinanodonta woodiana</name>
    <name type="common">Chinese pond mussel</name>
    <name type="synonym">Anodonta woodiana</name>
    <dbReference type="NCBI Taxonomy" id="1069815"/>
    <lineage>
        <taxon>Eukaryota</taxon>
        <taxon>Metazoa</taxon>
        <taxon>Spiralia</taxon>
        <taxon>Lophotrochozoa</taxon>
        <taxon>Mollusca</taxon>
        <taxon>Bivalvia</taxon>
        <taxon>Autobranchia</taxon>
        <taxon>Heteroconchia</taxon>
        <taxon>Palaeoheterodonta</taxon>
        <taxon>Unionida</taxon>
        <taxon>Unionoidea</taxon>
        <taxon>Unionidae</taxon>
        <taxon>Unioninae</taxon>
        <taxon>Sinanodonta</taxon>
    </lineage>
</organism>
<evidence type="ECO:0000256" key="3">
    <source>
        <dbReference type="ARBA" id="ARBA00022692"/>
    </source>
</evidence>
<sequence>MMKDSSWSHHHVAVNVSLSAINTDYTNALRSSTAQFHDHSDSCEHATHESRVIVRDLPLVGRVRILVDSHGLKALTFIITYWIYGFFSTYFIILLPHWSDGRIPDVAAYAYIMVSFLCLISLFRASTVNPGAVPLIDESSLDIDLSQLNKCQTCGMRKPARAHHCRRCQQCVLRMDHHCPWINNCVGEGNHYLFMLLLLYAFLMSALSFTLCVFQFWVFPKCSACIETWYLKPTTSIWFLYLLVLISVAMSIFMGLQFISQQFNLIMDRTTLENMAVSSGRDILRTNFRSWFQGVSDICGTRNALVWLLPCRRKPAKSIYEYIHAV</sequence>
<proteinExistence type="inferred from homology"/>
<feature type="transmembrane region" description="Helical" evidence="7">
    <location>
        <begin position="192"/>
        <end position="218"/>
    </location>
</feature>
<keyword evidence="6 7" id="KW-0012">Acyltransferase</keyword>
<keyword evidence="10" id="KW-1185">Reference proteome</keyword>
<name>A0ABD3W6E0_SINWO</name>
<feature type="transmembrane region" description="Helical" evidence="7">
    <location>
        <begin position="74"/>
        <end position="94"/>
    </location>
</feature>
<comment type="subcellular location">
    <subcellularLocation>
        <location evidence="1">Membrane</location>
        <topology evidence="1">Multi-pass membrane protein</topology>
    </subcellularLocation>
</comment>
<dbReference type="PANTHER" id="PTHR12246">
    <property type="entry name" value="PALMITOYLTRANSFERASE ZDHHC16"/>
    <property type="match status" value="1"/>
</dbReference>
<feature type="domain" description="Palmitoyltransferase DHHC" evidence="8">
    <location>
        <begin position="147"/>
        <end position="276"/>
    </location>
</feature>
<evidence type="ECO:0000256" key="1">
    <source>
        <dbReference type="ARBA" id="ARBA00004141"/>
    </source>
</evidence>